<sequence length="465" mass="52976">MDLFSCLPDGVLLMIIGCIAESDLKAFIHLGTVCKRFHRLMWQVPALLVRDVKEDFIPGLILRMERLVKLDITLRTHCGIETCLQHSYQSLTCLCIRKFHKIGDKVNHSFVEQVLSLTMTVCQNLRKLSLLFCGLSFAPQEVDWGKLGELGPVLALRELEMSHVCFSRGSLLEGLLHIFPRLELLDLRELRGLEDMAYVDGRCLQRLAVQCHFNDGATININAPALKELQLVDVGGFAIVGGEGPESLLIDGFLNPGWLDPVMFLRLTRLSVSITDYFNQFGKTSFVNLLEELRRFLDAHRHNLEVVSLNLDARFQMRAVSKAVTNVFSLEFPNLKILRLRRWVNDLMEELHLRNLLCCPFSAPKLQQLHLEVGQSMSILTISLIRFFLKSSPSLRTVVINWESDDHLKSDPLVTSESQGLQELRASFPKAAFVFNSRLFKTYERDCWCVEWPGLEWGDEMGESG</sequence>
<proteinExistence type="predicted"/>
<dbReference type="PANTHER" id="PTHR31900">
    <property type="entry name" value="F-BOX/RNI SUPERFAMILY PROTEIN-RELATED"/>
    <property type="match status" value="1"/>
</dbReference>
<dbReference type="Gene3D" id="3.80.10.10">
    <property type="entry name" value="Ribonuclease Inhibitor"/>
    <property type="match status" value="1"/>
</dbReference>
<comment type="caution">
    <text evidence="1">The sequence shown here is derived from an EMBL/GenBank/DDBJ whole genome shotgun (WGS) entry which is preliminary data.</text>
</comment>
<dbReference type="SUPFAM" id="SSF52047">
    <property type="entry name" value="RNI-like"/>
    <property type="match status" value="1"/>
</dbReference>
<evidence type="ECO:0000313" key="2">
    <source>
        <dbReference type="Proteomes" id="UP000265515"/>
    </source>
</evidence>
<dbReference type="OrthoDB" id="660108at2759"/>
<keyword evidence="2" id="KW-1185">Reference proteome</keyword>
<organism evidence="1 2">
    <name type="scientific">Chara braunii</name>
    <name type="common">Braun's stonewort</name>
    <dbReference type="NCBI Taxonomy" id="69332"/>
    <lineage>
        <taxon>Eukaryota</taxon>
        <taxon>Viridiplantae</taxon>
        <taxon>Streptophyta</taxon>
        <taxon>Charophyceae</taxon>
        <taxon>Charales</taxon>
        <taxon>Characeae</taxon>
        <taxon>Chara</taxon>
    </lineage>
</organism>
<dbReference type="Gramene" id="GBG59223">
    <property type="protein sequence ID" value="GBG59223"/>
    <property type="gene ID" value="CBR_g32240"/>
</dbReference>
<dbReference type="Proteomes" id="UP000265515">
    <property type="component" value="Unassembled WGS sequence"/>
</dbReference>
<accession>A0A388JN99</accession>
<evidence type="ECO:0000313" key="1">
    <source>
        <dbReference type="EMBL" id="GBG59223.1"/>
    </source>
</evidence>
<dbReference type="CDD" id="cd09917">
    <property type="entry name" value="F-box_SF"/>
    <property type="match status" value="1"/>
</dbReference>
<protein>
    <recommendedName>
        <fullName evidence="3">F-box domain-containing protein</fullName>
    </recommendedName>
</protein>
<dbReference type="SUPFAM" id="SSF81383">
    <property type="entry name" value="F-box domain"/>
    <property type="match status" value="1"/>
</dbReference>
<dbReference type="InterPro" id="IPR050232">
    <property type="entry name" value="FBL13/AtMIF1-like"/>
</dbReference>
<dbReference type="AlphaFoldDB" id="A0A388JN99"/>
<reference evidence="1 2" key="1">
    <citation type="journal article" date="2018" name="Cell">
        <title>The Chara Genome: Secondary Complexity and Implications for Plant Terrestrialization.</title>
        <authorList>
            <person name="Nishiyama T."/>
            <person name="Sakayama H."/>
            <person name="Vries J.D."/>
            <person name="Buschmann H."/>
            <person name="Saint-Marcoux D."/>
            <person name="Ullrich K.K."/>
            <person name="Haas F.B."/>
            <person name="Vanderstraeten L."/>
            <person name="Becker D."/>
            <person name="Lang D."/>
            <person name="Vosolsobe S."/>
            <person name="Rombauts S."/>
            <person name="Wilhelmsson P.K.I."/>
            <person name="Janitza P."/>
            <person name="Kern R."/>
            <person name="Heyl A."/>
            <person name="Rumpler F."/>
            <person name="Villalobos L.I.A.C."/>
            <person name="Clay J.M."/>
            <person name="Skokan R."/>
            <person name="Toyoda A."/>
            <person name="Suzuki Y."/>
            <person name="Kagoshima H."/>
            <person name="Schijlen E."/>
            <person name="Tajeshwar N."/>
            <person name="Catarino B."/>
            <person name="Hetherington A.J."/>
            <person name="Saltykova A."/>
            <person name="Bonnot C."/>
            <person name="Breuninger H."/>
            <person name="Symeonidi A."/>
            <person name="Radhakrishnan G.V."/>
            <person name="Van Nieuwerburgh F."/>
            <person name="Deforce D."/>
            <person name="Chang C."/>
            <person name="Karol K.G."/>
            <person name="Hedrich R."/>
            <person name="Ulvskov P."/>
            <person name="Glockner G."/>
            <person name="Delwiche C.F."/>
            <person name="Petrasek J."/>
            <person name="Van de Peer Y."/>
            <person name="Friml J."/>
            <person name="Beilby M."/>
            <person name="Dolan L."/>
            <person name="Kohara Y."/>
            <person name="Sugano S."/>
            <person name="Fujiyama A."/>
            <person name="Delaux P.-M."/>
            <person name="Quint M."/>
            <person name="TheiBen G."/>
            <person name="Hagemann M."/>
            <person name="Harholt J."/>
            <person name="Dunand C."/>
            <person name="Zachgo S."/>
            <person name="Langdale J."/>
            <person name="Maumus F."/>
            <person name="Straeten D.V.D."/>
            <person name="Gould S.B."/>
            <person name="Rensing S.A."/>
        </authorList>
    </citation>
    <scope>NUCLEOTIDE SEQUENCE [LARGE SCALE GENOMIC DNA]</scope>
    <source>
        <strain evidence="1 2">S276</strain>
    </source>
</reference>
<dbReference type="EMBL" id="BFEA01000003">
    <property type="protein sequence ID" value="GBG59223.1"/>
    <property type="molecule type" value="Genomic_DNA"/>
</dbReference>
<dbReference type="PANTHER" id="PTHR31900:SF27">
    <property type="entry name" value="FBD DOMAIN-CONTAINING PROTEIN"/>
    <property type="match status" value="1"/>
</dbReference>
<dbReference type="InterPro" id="IPR036047">
    <property type="entry name" value="F-box-like_dom_sf"/>
</dbReference>
<gene>
    <name evidence="1" type="ORF">CBR_g32240</name>
</gene>
<evidence type="ECO:0008006" key="3">
    <source>
        <dbReference type="Google" id="ProtNLM"/>
    </source>
</evidence>
<name>A0A388JN99_CHABU</name>
<dbReference type="InterPro" id="IPR032675">
    <property type="entry name" value="LRR_dom_sf"/>
</dbReference>